<keyword evidence="3" id="KW-1185">Reference proteome</keyword>
<dbReference type="EMBL" id="VSRR010029207">
    <property type="protein sequence ID" value="MPC69315.1"/>
    <property type="molecule type" value="Genomic_DNA"/>
</dbReference>
<organism evidence="2 3">
    <name type="scientific">Portunus trituberculatus</name>
    <name type="common">Swimming crab</name>
    <name type="synonym">Neptunus trituberculatus</name>
    <dbReference type="NCBI Taxonomy" id="210409"/>
    <lineage>
        <taxon>Eukaryota</taxon>
        <taxon>Metazoa</taxon>
        <taxon>Ecdysozoa</taxon>
        <taxon>Arthropoda</taxon>
        <taxon>Crustacea</taxon>
        <taxon>Multicrustacea</taxon>
        <taxon>Malacostraca</taxon>
        <taxon>Eumalacostraca</taxon>
        <taxon>Eucarida</taxon>
        <taxon>Decapoda</taxon>
        <taxon>Pleocyemata</taxon>
        <taxon>Brachyura</taxon>
        <taxon>Eubrachyura</taxon>
        <taxon>Portunoidea</taxon>
        <taxon>Portunidae</taxon>
        <taxon>Portuninae</taxon>
        <taxon>Portunus</taxon>
    </lineage>
</organism>
<evidence type="ECO:0000313" key="2">
    <source>
        <dbReference type="EMBL" id="MPC69315.1"/>
    </source>
</evidence>
<evidence type="ECO:0000313" key="3">
    <source>
        <dbReference type="Proteomes" id="UP000324222"/>
    </source>
</evidence>
<dbReference type="AlphaFoldDB" id="A0A5B7HIF0"/>
<evidence type="ECO:0000256" key="1">
    <source>
        <dbReference type="SAM" id="MobiDB-lite"/>
    </source>
</evidence>
<feature type="compositionally biased region" description="Polar residues" evidence="1">
    <location>
        <begin position="81"/>
        <end position="93"/>
    </location>
</feature>
<name>A0A5B7HIF0_PORTR</name>
<proteinExistence type="predicted"/>
<feature type="region of interest" description="Disordered" evidence="1">
    <location>
        <begin position="74"/>
        <end position="100"/>
    </location>
</feature>
<gene>
    <name evidence="2" type="ORF">E2C01_063537</name>
</gene>
<sequence length="118" mass="11915">MGFKSASGGEGEARPATPLAPQRPTLPHPQPGRAIPAGAPKRAPRSQRRAWLAPGPVSEQPWVPTPHPCPCHPIPGPPLQRVTQTTEACSPAQTGAGPGPAGAVAILEPVAGLAGAKN</sequence>
<protein>
    <submittedName>
        <fullName evidence="2">Uncharacterized protein</fullName>
    </submittedName>
</protein>
<comment type="caution">
    <text evidence="2">The sequence shown here is derived from an EMBL/GenBank/DDBJ whole genome shotgun (WGS) entry which is preliminary data.</text>
</comment>
<feature type="region of interest" description="Disordered" evidence="1">
    <location>
        <begin position="1"/>
        <end position="59"/>
    </location>
</feature>
<accession>A0A5B7HIF0</accession>
<reference evidence="2 3" key="1">
    <citation type="submission" date="2019-05" db="EMBL/GenBank/DDBJ databases">
        <title>Another draft genome of Portunus trituberculatus and its Hox gene families provides insights of decapod evolution.</title>
        <authorList>
            <person name="Jeong J.-H."/>
            <person name="Song I."/>
            <person name="Kim S."/>
            <person name="Choi T."/>
            <person name="Kim D."/>
            <person name="Ryu S."/>
            <person name="Kim W."/>
        </authorList>
    </citation>
    <scope>NUCLEOTIDE SEQUENCE [LARGE SCALE GENOMIC DNA]</scope>
    <source>
        <tissue evidence="2">Muscle</tissue>
    </source>
</reference>
<dbReference type="Proteomes" id="UP000324222">
    <property type="component" value="Unassembled WGS sequence"/>
</dbReference>